<feature type="signal peptide" evidence="3">
    <location>
        <begin position="1"/>
        <end position="28"/>
    </location>
</feature>
<evidence type="ECO:0000256" key="2">
    <source>
        <dbReference type="SAM" id="Phobius"/>
    </source>
</evidence>
<evidence type="ECO:0000313" key="6">
    <source>
        <dbReference type="Proteomes" id="UP001589867"/>
    </source>
</evidence>
<dbReference type="RefSeq" id="WP_377254741.1">
    <property type="nucleotide sequence ID" value="NZ_JBHLUH010000056.1"/>
</dbReference>
<keyword evidence="2" id="KW-0812">Transmembrane</keyword>
<protein>
    <submittedName>
        <fullName evidence="5">DUF1775 domain-containing protein</fullName>
    </submittedName>
</protein>
<dbReference type="Gene3D" id="2.60.40.2230">
    <property type="entry name" value="Uncharacterised protein YcnI-like PF07987, DUF1775"/>
    <property type="match status" value="1"/>
</dbReference>
<keyword evidence="3" id="KW-0732">Signal</keyword>
<feature type="region of interest" description="Disordered" evidence="1">
    <location>
        <begin position="175"/>
        <end position="200"/>
    </location>
</feature>
<proteinExistence type="predicted"/>
<dbReference type="InterPro" id="IPR038507">
    <property type="entry name" value="YcnI-like_sf"/>
</dbReference>
<gene>
    <name evidence="5" type="ORF">ACFFIA_25660</name>
</gene>
<evidence type="ECO:0000256" key="3">
    <source>
        <dbReference type="SAM" id="SignalP"/>
    </source>
</evidence>
<reference evidence="5 6" key="1">
    <citation type="submission" date="2024-09" db="EMBL/GenBank/DDBJ databases">
        <authorList>
            <person name="Sun Q."/>
            <person name="Mori K."/>
        </authorList>
    </citation>
    <scope>NUCLEOTIDE SEQUENCE [LARGE SCALE GENOMIC DNA]</scope>
    <source>
        <strain evidence="5 6">TBRC 3947</strain>
    </source>
</reference>
<evidence type="ECO:0000259" key="4">
    <source>
        <dbReference type="Pfam" id="PF07987"/>
    </source>
</evidence>
<evidence type="ECO:0000256" key="1">
    <source>
        <dbReference type="SAM" id="MobiDB-lite"/>
    </source>
</evidence>
<comment type="caution">
    <text evidence="5">The sequence shown here is derived from an EMBL/GenBank/DDBJ whole genome shotgun (WGS) entry which is preliminary data.</text>
</comment>
<feature type="domain" description="YncI copper-binding" evidence="4">
    <location>
        <begin position="30"/>
        <end position="171"/>
    </location>
</feature>
<dbReference type="EMBL" id="JBHLUH010000056">
    <property type="protein sequence ID" value="MFC0531032.1"/>
    <property type="molecule type" value="Genomic_DNA"/>
</dbReference>
<dbReference type="Pfam" id="PF07987">
    <property type="entry name" value="DUF1775"/>
    <property type="match status" value="1"/>
</dbReference>
<accession>A0ABV6M985</accession>
<keyword evidence="2" id="KW-1133">Transmembrane helix</keyword>
<organism evidence="5 6">
    <name type="scientific">Phytohabitans kaempferiae</name>
    <dbReference type="NCBI Taxonomy" id="1620943"/>
    <lineage>
        <taxon>Bacteria</taxon>
        <taxon>Bacillati</taxon>
        <taxon>Actinomycetota</taxon>
        <taxon>Actinomycetes</taxon>
        <taxon>Micromonosporales</taxon>
        <taxon>Micromonosporaceae</taxon>
    </lineage>
</organism>
<keyword evidence="2" id="KW-0472">Membrane</keyword>
<feature type="chain" id="PRO_5045965889" evidence="3">
    <location>
        <begin position="29"/>
        <end position="254"/>
    </location>
</feature>
<dbReference type="Proteomes" id="UP001589867">
    <property type="component" value="Unassembled WGS sequence"/>
</dbReference>
<keyword evidence="6" id="KW-1185">Reference proteome</keyword>
<feature type="transmembrane region" description="Helical" evidence="2">
    <location>
        <begin position="207"/>
        <end position="229"/>
    </location>
</feature>
<name>A0ABV6M985_9ACTN</name>
<evidence type="ECO:0000313" key="5">
    <source>
        <dbReference type="EMBL" id="MFC0531032.1"/>
    </source>
</evidence>
<dbReference type="InterPro" id="IPR012533">
    <property type="entry name" value="YcnI-copper_dom"/>
</dbReference>
<sequence>MFRNRRTAVVALGAAVFGALALASPASADVTANPAEATRGDGAKVTFRVTEDRPGAHTIKVQLIAPVDNPIGEIYPMSQDDWAPATETRRLDEAVAGLHGMPVTEAAASITWTRVTPPPATPEAAELTVSMGPMPTEGDQLVFVLVQTYSDGTVVRWADPAGGAHPAVAVKLVGQAAPGGGHHGGQRQAPPPAAAAPDTVDEGGSTYGILAAGLVAGLGLGVLGGWLILRSRRTASPAATVEAPEREKVGAGAS</sequence>